<evidence type="ECO:0000256" key="2">
    <source>
        <dbReference type="ARBA" id="ARBA00022694"/>
    </source>
</evidence>
<evidence type="ECO:0000313" key="8">
    <source>
        <dbReference type="Proteomes" id="UP001338125"/>
    </source>
</evidence>
<evidence type="ECO:0000256" key="3">
    <source>
        <dbReference type="ARBA" id="ARBA00023235"/>
    </source>
</evidence>
<dbReference type="PANTHER" id="PTHR11142">
    <property type="entry name" value="PSEUDOURIDYLATE SYNTHASE"/>
    <property type="match status" value="1"/>
</dbReference>
<dbReference type="InterPro" id="IPR001406">
    <property type="entry name" value="PsdUridine_synth_TruA"/>
</dbReference>
<dbReference type="Gene3D" id="3.30.70.580">
    <property type="entry name" value="Pseudouridine synthase I, catalytic domain, N-terminal subdomain"/>
    <property type="match status" value="1"/>
</dbReference>
<accession>A0ABR0SZV3</accession>
<dbReference type="EMBL" id="JAVFKD010000002">
    <property type="protein sequence ID" value="KAK5997280.1"/>
    <property type="molecule type" value="Genomic_DNA"/>
</dbReference>
<feature type="domain" description="Pseudouridine synthase I TruA alpha/beta" evidence="6">
    <location>
        <begin position="213"/>
        <end position="310"/>
    </location>
</feature>
<dbReference type="Pfam" id="PF01416">
    <property type="entry name" value="PseudoU_synth_1"/>
    <property type="match status" value="1"/>
</dbReference>
<comment type="caution">
    <text evidence="7">The sequence shown here is derived from an EMBL/GenBank/DDBJ whole genome shotgun (WGS) entry which is preliminary data.</text>
</comment>
<evidence type="ECO:0000256" key="5">
    <source>
        <dbReference type="SAM" id="MobiDB-lite"/>
    </source>
</evidence>
<feature type="region of interest" description="Disordered" evidence="5">
    <location>
        <begin position="95"/>
        <end position="118"/>
    </location>
</feature>
<protein>
    <recommendedName>
        <fullName evidence="4">tRNA pseudouridine synthase</fullName>
        <ecNumber evidence="4">5.4.99.12</ecNumber>
    </recommendedName>
</protein>
<evidence type="ECO:0000259" key="6">
    <source>
        <dbReference type="Pfam" id="PF01416"/>
    </source>
</evidence>
<keyword evidence="8" id="KW-1185">Reference proteome</keyword>
<gene>
    <name evidence="7" type="ORF">PT974_02635</name>
</gene>
<sequence length="488" mass="55322">MDPSRYSTRYIALKFAYLGKNYGGFEFQAMGNQPSIEEELWNALTKACLIFPEDEKVVDYDCCEYSKCGRTDRGVSAFGQVVGLRVRSNRPLPKKRLKLDESEATGDASAAPVAERPDAMEVDEVEQDPSFDPVLDEIPYPHVLNRLLPKDIRILAWCPAPPPDFSARFSCRERQYRYFFTQPAFAPSPSHLDAPRGNTVKPGWLNIEAMRDAAKRYEGEHDFRNLCKIDPAKQITNFHRRIFESDIVEVKDAASALPYLRASGFSPEDLDTTDGVYPKVYYFHVRGSAFLWHQIRHMVAVLFLVENPRRPNYVMADEVPLVLWDCIFPADLNDATTSAHKDSLQWVHVGDDGPTGRFGQFGVMDDAWQTWRERKMDEVLAGQLLQHVAQQDARGNRPAGKQMTTTTANNNNNNNNNKPSSTKVFEGGNSGRMGGRYVGVMKMKMLDSADEQNEKYAKRKGYADADDMREKKFGKKKDDSDVIAVDDE</sequence>
<dbReference type="InterPro" id="IPR020103">
    <property type="entry name" value="PsdUridine_synth_cat_dom_sf"/>
</dbReference>
<dbReference type="SUPFAM" id="SSF55120">
    <property type="entry name" value="Pseudouridine synthase"/>
    <property type="match status" value="1"/>
</dbReference>
<evidence type="ECO:0000256" key="1">
    <source>
        <dbReference type="ARBA" id="ARBA00009375"/>
    </source>
</evidence>
<dbReference type="InterPro" id="IPR020094">
    <property type="entry name" value="TruA/RsuA/RluB/E/F_N"/>
</dbReference>
<dbReference type="InterPro" id="IPR020095">
    <property type="entry name" value="PsdUridine_synth_TruA_C"/>
</dbReference>
<feature type="region of interest" description="Disordered" evidence="5">
    <location>
        <begin position="389"/>
        <end position="431"/>
    </location>
</feature>
<dbReference type="Proteomes" id="UP001338125">
    <property type="component" value="Unassembled WGS sequence"/>
</dbReference>
<keyword evidence="2 4" id="KW-0819">tRNA processing</keyword>
<reference evidence="7 8" key="1">
    <citation type="submission" date="2024-01" db="EMBL/GenBank/DDBJ databases">
        <title>Complete genome of Cladobotryum mycophilum ATHUM6906.</title>
        <authorList>
            <person name="Christinaki A.C."/>
            <person name="Myridakis A.I."/>
            <person name="Kouvelis V.N."/>
        </authorList>
    </citation>
    <scope>NUCLEOTIDE SEQUENCE [LARGE SCALE GENOMIC DNA]</scope>
    <source>
        <strain evidence="7 8">ATHUM6906</strain>
    </source>
</reference>
<dbReference type="InterPro" id="IPR020097">
    <property type="entry name" value="PsdUridine_synth_TruA_a/b_dom"/>
</dbReference>
<name>A0ABR0SZV3_9HYPO</name>
<evidence type="ECO:0000313" key="7">
    <source>
        <dbReference type="EMBL" id="KAK5997280.1"/>
    </source>
</evidence>
<dbReference type="PANTHER" id="PTHR11142:SF5">
    <property type="entry name" value="TRNA PSEUDOURIDINE(38_39) SYNTHASE"/>
    <property type="match status" value="1"/>
</dbReference>
<dbReference type="EC" id="5.4.99.12" evidence="4"/>
<comment type="catalytic activity">
    <reaction evidence="4">
        <text>uridine(38/39/40) in tRNA = pseudouridine(38/39/40) in tRNA</text>
        <dbReference type="Rhea" id="RHEA:22376"/>
        <dbReference type="Rhea" id="RHEA-COMP:10085"/>
        <dbReference type="Rhea" id="RHEA-COMP:10087"/>
        <dbReference type="ChEBI" id="CHEBI:65314"/>
        <dbReference type="ChEBI" id="CHEBI:65315"/>
        <dbReference type="EC" id="5.4.99.12"/>
    </reaction>
</comment>
<keyword evidence="3 4" id="KW-0413">Isomerase</keyword>
<evidence type="ECO:0000256" key="4">
    <source>
        <dbReference type="RuleBase" id="RU003792"/>
    </source>
</evidence>
<comment type="similarity">
    <text evidence="1 4">Belongs to the tRNA pseudouridine synthase TruA family.</text>
</comment>
<dbReference type="Gene3D" id="3.30.70.660">
    <property type="entry name" value="Pseudouridine synthase I, catalytic domain, C-terminal subdomain"/>
    <property type="match status" value="1"/>
</dbReference>
<organism evidence="7 8">
    <name type="scientific">Cladobotryum mycophilum</name>
    <dbReference type="NCBI Taxonomy" id="491253"/>
    <lineage>
        <taxon>Eukaryota</taxon>
        <taxon>Fungi</taxon>
        <taxon>Dikarya</taxon>
        <taxon>Ascomycota</taxon>
        <taxon>Pezizomycotina</taxon>
        <taxon>Sordariomycetes</taxon>
        <taxon>Hypocreomycetidae</taxon>
        <taxon>Hypocreales</taxon>
        <taxon>Hypocreaceae</taxon>
        <taxon>Cladobotryum</taxon>
    </lineage>
</organism>
<proteinExistence type="inferred from homology"/>